<comment type="caution">
    <text evidence="2">The sequence shown here is derived from an EMBL/GenBank/DDBJ whole genome shotgun (WGS) entry which is preliminary data.</text>
</comment>
<proteinExistence type="predicted"/>
<dbReference type="PATRIC" id="fig|2064.6.peg.2229"/>
<feature type="region of interest" description="Disordered" evidence="1">
    <location>
        <begin position="1"/>
        <end position="38"/>
    </location>
</feature>
<gene>
    <name evidence="2" type="ORF">TR51_10460</name>
</gene>
<dbReference type="AlphaFoldDB" id="A0A0D0PWA2"/>
<keyword evidence="3" id="KW-1185">Reference proteome</keyword>
<protein>
    <submittedName>
        <fullName evidence="2">Uncharacterized protein</fullName>
    </submittedName>
</protein>
<dbReference type="RefSeq" id="WP_043910335.1">
    <property type="nucleotide sequence ID" value="NZ_JXZB01000002.1"/>
</dbReference>
<feature type="region of interest" description="Disordered" evidence="1">
    <location>
        <begin position="67"/>
        <end position="91"/>
    </location>
</feature>
<dbReference type="Proteomes" id="UP000032066">
    <property type="component" value="Unassembled WGS sequence"/>
</dbReference>
<organism evidence="2 3">
    <name type="scientific">Kitasatospora griseola</name>
    <name type="common">Streptomyces griseolosporeus</name>
    <dbReference type="NCBI Taxonomy" id="2064"/>
    <lineage>
        <taxon>Bacteria</taxon>
        <taxon>Bacillati</taxon>
        <taxon>Actinomycetota</taxon>
        <taxon>Actinomycetes</taxon>
        <taxon>Kitasatosporales</taxon>
        <taxon>Streptomycetaceae</taxon>
        <taxon>Kitasatospora</taxon>
    </lineage>
</organism>
<evidence type="ECO:0000313" key="2">
    <source>
        <dbReference type="EMBL" id="KIQ64642.1"/>
    </source>
</evidence>
<name>A0A0D0PWA2_KITGR</name>
<evidence type="ECO:0000256" key="1">
    <source>
        <dbReference type="SAM" id="MobiDB-lite"/>
    </source>
</evidence>
<dbReference type="EMBL" id="JXZB01000002">
    <property type="protein sequence ID" value="KIQ64642.1"/>
    <property type="molecule type" value="Genomic_DNA"/>
</dbReference>
<evidence type="ECO:0000313" key="3">
    <source>
        <dbReference type="Proteomes" id="UP000032066"/>
    </source>
</evidence>
<reference evidence="2 3" key="1">
    <citation type="submission" date="2015-02" db="EMBL/GenBank/DDBJ databases">
        <title>Draft genome sequence of Kitasatospora griseola MF730-N6, a bafilomycin, terpentecin and satosporin producer.</title>
        <authorList>
            <person name="Arens J.C."/>
            <person name="Haltli B."/>
            <person name="Kerr R.G."/>
        </authorList>
    </citation>
    <scope>NUCLEOTIDE SEQUENCE [LARGE SCALE GENOMIC DNA]</scope>
    <source>
        <strain evidence="2 3">MF730-N6</strain>
    </source>
</reference>
<accession>A0A0D0PWA2</accession>
<feature type="compositionally biased region" description="Low complexity" evidence="1">
    <location>
        <begin position="74"/>
        <end position="83"/>
    </location>
</feature>
<sequence length="91" mass="9397">MKPFTGKVTAPEAKQVHRAPAFANPVAPTDEPAPVGARSLPATVKANGHRAGPARSLGEARAVLRPIFPNSGLPPASSSVPSRRFPPSPND</sequence>